<protein>
    <recommendedName>
        <fullName evidence="7">O-GlcNAc transferase C-terminal domain-containing protein</fullName>
    </recommendedName>
</protein>
<evidence type="ECO:0000256" key="1">
    <source>
        <dbReference type="ARBA" id="ARBA00004922"/>
    </source>
</evidence>
<evidence type="ECO:0000256" key="2">
    <source>
        <dbReference type="ARBA" id="ARBA00022676"/>
    </source>
</evidence>
<dbReference type="SUPFAM" id="SSF53756">
    <property type="entry name" value="UDP-Glycosyltransferase/glycogen phosphorylase"/>
    <property type="match status" value="1"/>
</dbReference>
<keyword evidence="3" id="KW-0808">Transferase</keyword>
<reference evidence="6" key="1">
    <citation type="journal article" date="2023" name="Commun. Biol.">
        <title>Genome analysis of Parmales, the sister group of diatoms, reveals the evolutionary specialization of diatoms from phago-mixotrophs to photoautotrophs.</title>
        <authorList>
            <person name="Ban H."/>
            <person name="Sato S."/>
            <person name="Yoshikawa S."/>
            <person name="Yamada K."/>
            <person name="Nakamura Y."/>
            <person name="Ichinomiya M."/>
            <person name="Sato N."/>
            <person name="Blanc-Mathieu R."/>
            <person name="Endo H."/>
            <person name="Kuwata A."/>
            <person name="Ogata H."/>
        </authorList>
    </citation>
    <scope>NUCLEOTIDE SEQUENCE [LARGE SCALE GENOMIC DNA]</scope>
    <source>
        <strain evidence="6">NIES 3700</strain>
    </source>
</reference>
<feature type="chain" id="PRO_5040746171" description="O-GlcNAc transferase C-terminal domain-containing protein" evidence="4">
    <location>
        <begin position="22"/>
        <end position="790"/>
    </location>
</feature>
<dbReference type="AlphaFoldDB" id="A0A9W7FT22"/>
<keyword evidence="4" id="KW-0732">Signal</keyword>
<evidence type="ECO:0000313" key="5">
    <source>
        <dbReference type="EMBL" id="GMI17515.1"/>
    </source>
</evidence>
<dbReference type="Gene3D" id="3.40.50.2000">
    <property type="entry name" value="Glycogen Phosphorylase B"/>
    <property type="match status" value="1"/>
</dbReference>
<dbReference type="InterPro" id="IPR051939">
    <property type="entry name" value="Glycosyltr_41/O-GlcNAc_trsf"/>
</dbReference>
<name>A0A9W7FT22_9STRA</name>
<evidence type="ECO:0000313" key="6">
    <source>
        <dbReference type="Proteomes" id="UP001165122"/>
    </source>
</evidence>
<comment type="pathway">
    <text evidence="1">Protein modification; protein glycosylation.</text>
</comment>
<evidence type="ECO:0000256" key="4">
    <source>
        <dbReference type="SAM" id="SignalP"/>
    </source>
</evidence>
<feature type="signal peptide" evidence="4">
    <location>
        <begin position="1"/>
        <end position="21"/>
    </location>
</feature>
<dbReference type="PANTHER" id="PTHR44835:SF1">
    <property type="entry name" value="PROTEIN O-GLCNAC TRANSFERASE"/>
    <property type="match status" value="1"/>
</dbReference>
<evidence type="ECO:0000256" key="3">
    <source>
        <dbReference type="ARBA" id="ARBA00022679"/>
    </source>
</evidence>
<keyword evidence="6" id="KW-1185">Reference proteome</keyword>
<accession>A0A9W7FT22</accession>
<dbReference type="PANTHER" id="PTHR44835">
    <property type="entry name" value="UDP-N-ACETYLGLUCOSAMINE--PEPTIDE N-ACETYLGLUCOSAMINYLTRANSFERASE SPINDLY-RELATED"/>
    <property type="match status" value="1"/>
</dbReference>
<organism evidence="5 6">
    <name type="scientific">Triparma laevis f. longispina</name>
    <dbReference type="NCBI Taxonomy" id="1714387"/>
    <lineage>
        <taxon>Eukaryota</taxon>
        <taxon>Sar</taxon>
        <taxon>Stramenopiles</taxon>
        <taxon>Ochrophyta</taxon>
        <taxon>Bolidophyceae</taxon>
        <taxon>Parmales</taxon>
        <taxon>Triparmaceae</taxon>
        <taxon>Triparma</taxon>
    </lineage>
</organism>
<dbReference type="EMBL" id="BRXW01000294">
    <property type="protein sequence ID" value="GMI17515.1"/>
    <property type="molecule type" value="Genomic_DNA"/>
</dbReference>
<dbReference type="Proteomes" id="UP001165122">
    <property type="component" value="Unassembled WGS sequence"/>
</dbReference>
<proteinExistence type="predicted"/>
<dbReference type="OrthoDB" id="9991317at2759"/>
<gene>
    <name evidence="5" type="ORF">TrLO_g13104</name>
</gene>
<dbReference type="GO" id="GO:0016757">
    <property type="term" value="F:glycosyltransferase activity"/>
    <property type="evidence" value="ECO:0007669"/>
    <property type="project" value="UniProtKB-KW"/>
</dbReference>
<sequence>MSHRALLALALLILSVHVASSLDPIIALNVTSPPSFKGIWACKVKSKKGKPNKIQVCTHESKQKTASPLTSMESGKKVTRLQVFDSQNTLRYTSDPIPKADTTPPPSSAFDFEVLEWESGELLCNDFSLLQTSSMSTPARTQKPHQLSFIIEQNAPLIPPPCLSLSLNLSNNFAGLASLSFQDLDFNKAKSLLLQTTSLSPSPALTTAATITSAILGEHVREINVYDYDFAGAREILLGMSPINSSYSSSVAGLLQTTINRLKHFERWNDLHMSLALELGIIGLEGLVLAHTEKVGRCDEFVTKKWLLEQERYFCLRQCLLIGMPTTLGGLEEAEKRRSELMTRMDLWITQNRNGKMRTSEPHIDIGIRHAFLVVYQGLGLASDAAFYDKMNELHRSFTFEGLLDYSIIPTAASHGSNEKETEEKTVRRIGLVSNNLRFHSVGRLVRGVFSELSRETIHFTIISDERSLDDAELQARADQVLFLQADIGNCQKEIAALGLDTLIFADLGMDAKTTYLAYSRLAKTQVSFWGHPVSFNLASMDYSISGENFGSFQEFYGEQLITFGGITTKFGMDVRVGGSSGGESESERVETLKRLGLVGVTEETRIYLCFQSIMKLHPSFDSAIREISNLDPSGIIVLMSDTKKPGWQKKIRQRLADVPNVQFLDAMKYDSYMSLIECSHVTLDPYPFGGGVTIFESLSSGIPVVSDASKLKVFNFATAWNAAIGEDENIKDENINIRGLSYAEQAFGLAQVVAADRGRILAGIKFKTKNFLINRNSEVEEWETFLTNI</sequence>
<keyword evidence="2" id="KW-0328">Glycosyltransferase</keyword>
<evidence type="ECO:0008006" key="7">
    <source>
        <dbReference type="Google" id="ProtNLM"/>
    </source>
</evidence>
<dbReference type="Gene3D" id="3.40.50.11380">
    <property type="match status" value="1"/>
</dbReference>
<comment type="caution">
    <text evidence="5">The sequence shown here is derived from an EMBL/GenBank/DDBJ whole genome shotgun (WGS) entry which is preliminary data.</text>
</comment>